<dbReference type="EMBL" id="JAUEPS010000021">
    <property type="protein sequence ID" value="KAK0457581.1"/>
    <property type="molecule type" value="Genomic_DNA"/>
</dbReference>
<name>A0AA39KAH2_ARMTA</name>
<proteinExistence type="predicted"/>
<comment type="caution">
    <text evidence="2">The sequence shown here is derived from an EMBL/GenBank/DDBJ whole genome shotgun (WGS) entry which is preliminary data.</text>
</comment>
<evidence type="ECO:0000256" key="1">
    <source>
        <dbReference type="SAM" id="MobiDB-lite"/>
    </source>
</evidence>
<reference evidence="2" key="1">
    <citation type="submission" date="2023-06" db="EMBL/GenBank/DDBJ databases">
        <authorList>
            <consortium name="Lawrence Berkeley National Laboratory"/>
            <person name="Ahrendt S."/>
            <person name="Sahu N."/>
            <person name="Indic B."/>
            <person name="Wong-Bajracharya J."/>
            <person name="Merenyi Z."/>
            <person name="Ke H.-M."/>
            <person name="Monk M."/>
            <person name="Kocsube S."/>
            <person name="Drula E."/>
            <person name="Lipzen A."/>
            <person name="Balint B."/>
            <person name="Henrissat B."/>
            <person name="Andreopoulos B."/>
            <person name="Martin F.M."/>
            <person name="Harder C.B."/>
            <person name="Rigling D."/>
            <person name="Ford K.L."/>
            <person name="Foster G.D."/>
            <person name="Pangilinan J."/>
            <person name="Papanicolaou A."/>
            <person name="Barry K."/>
            <person name="LaButti K."/>
            <person name="Viragh M."/>
            <person name="Koriabine M."/>
            <person name="Yan M."/>
            <person name="Riley R."/>
            <person name="Champramary S."/>
            <person name="Plett K.L."/>
            <person name="Tsai I.J."/>
            <person name="Slot J."/>
            <person name="Sipos G."/>
            <person name="Plett J."/>
            <person name="Nagy L.G."/>
            <person name="Grigoriev I.V."/>
        </authorList>
    </citation>
    <scope>NUCLEOTIDE SEQUENCE</scope>
    <source>
        <strain evidence="2">CCBAS 213</strain>
    </source>
</reference>
<dbReference type="Proteomes" id="UP001175211">
    <property type="component" value="Unassembled WGS sequence"/>
</dbReference>
<evidence type="ECO:0000313" key="3">
    <source>
        <dbReference type="Proteomes" id="UP001175211"/>
    </source>
</evidence>
<evidence type="ECO:0000313" key="2">
    <source>
        <dbReference type="EMBL" id="KAK0457581.1"/>
    </source>
</evidence>
<dbReference type="AlphaFoldDB" id="A0AA39KAH2"/>
<feature type="compositionally biased region" description="Polar residues" evidence="1">
    <location>
        <begin position="80"/>
        <end position="90"/>
    </location>
</feature>
<keyword evidence="3" id="KW-1185">Reference proteome</keyword>
<feature type="region of interest" description="Disordered" evidence="1">
    <location>
        <begin position="80"/>
        <end position="112"/>
    </location>
</feature>
<organism evidence="2 3">
    <name type="scientific">Armillaria tabescens</name>
    <name type="common">Ringless honey mushroom</name>
    <name type="synonym">Agaricus tabescens</name>
    <dbReference type="NCBI Taxonomy" id="1929756"/>
    <lineage>
        <taxon>Eukaryota</taxon>
        <taxon>Fungi</taxon>
        <taxon>Dikarya</taxon>
        <taxon>Basidiomycota</taxon>
        <taxon>Agaricomycotina</taxon>
        <taxon>Agaricomycetes</taxon>
        <taxon>Agaricomycetidae</taxon>
        <taxon>Agaricales</taxon>
        <taxon>Marasmiineae</taxon>
        <taxon>Physalacriaceae</taxon>
        <taxon>Desarmillaria</taxon>
    </lineage>
</organism>
<sequence length="112" mass="11641">MSWKLGRSKKSSVYNLLAEDVMNARSITPTPGNSDGTPSSSSRSGLLAIRVLWAEGLALPPGIATPAAVQKALSSQQAKVASSISPSSVEQGPRIHQWGRTLPSSSKGTAVQ</sequence>
<gene>
    <name evidence="2" type="ORF">EV420DRAFT_1549114</name>
</gene>
<feature type="compositionally biased region" description="Polar residues" evidence="1">
    <location>
        <begin position="102"/>
        <end position="112"/>
    </location>
</feature>
<protein>
    <submittedName>
        <fullName evidence="2">Uncharacterized protein</fullName>
    </submittedName>
</protein>
<accession>A0AA39KAH2</accession>
<dbReference type="RefSeq" id="XP_060329893.1">
    <property type="nucleotide sequence ID" value="XM_060473410.1"/>
</dbReference>
<dbReference type="GeneID" id="85356958"/>